<reference evidence="5 6" key="1">
    <citation type="journal article" date="2014" name="BMC Genomics">
        <title>Comparison of environmental and isolate Sulfobacillus genomes reveals diverse carbon, sulfur, nitrogen, and hydrogen metabolisms.</title>
        <authorList>
            <person name="Justice N.B."/>
            <person name="Norman A."/>
            <person name="Brown C.T."/>
            <person name="Singh A."/>
            <person name="Thomas B.C."/>
            <person name="Banfield J.F."/>
        </authorList>
    </citation>
    <scope>NUCLEOTIDE SEQUENCE [LARGE SCALE GENOMIC DNA]</scope>
    <source>
        <strain evidence="5">AMDSBA4</strain>
    </source>
</reference>
<comment type="caution">
    <text evidence="5">The sequence shown here is derived from an EMBL/GenBank/DDBJ whole genome shotgun (WGS) entry which is preliminary data.</text>
</comment>
<dbReference type="InterPro" id="IPR011123">
    <property type="entry name" value="Y_Y_Y"/>
</dbReference>
<proteinExistence type="predicted"/>
<dbReference type="Pfam" id="PF07602">
    <property type="entry name" value="DUF1565"/>
    <property type="match status" value="1"/>
</dbReference>
<dbReference type="InterPro" id="IPR036514">
    <property type="entry name" value="SGNH_hydro_sf"/>
</dbReference>
<feature type="signal peptide" evidence="1">
    <location>
        <begin position="1"/>
        <end position="28"/>
    </location>
</feature>
<dbReference type="SUPFAM" id="SSF51126">
    <property type="entry name" value="Pectin lyase-like"/>
    <property type="match status" value="1"/>
</dbReference>
<dbReference type="InterPro" id="IPR013830">
    <property type="entry name" value="SGNH_hydro"/>
</dbReference>
<keyword evidence="1" id="KW-0732">Signal</keyword>
<gene>
    <name evidence="5" type="ORF">C7B46_18760</name>
</gene>
<evidence type="ECO:0008006" key="7">
    <source>
        <dbReference type="Google" id="ProtNLM"/>
    </source>
</evidence>
<accession>A0A2T2X3L0</accession>
<dbReference type="InterPro" id="IPR011459">
    <property type="entry name" value="DUF1565"/>
</dbReference>
<sequence>MKTWSHTVSVLVMSALTTLLMSGSSVYAATTGPMTLYVSPQGSNVTGQGSQQSPYQTIDYALSVAPVGSTVVLMPGTYKESPIIAQQVTLTSEPGQAANTIIDAAGYNNAILISGPDASGTKIVGLTLENSNNQAILGVDASHLSVIHDVISGNGKNMTPSIFQDKAITLMGSTGSLISNNVITGNQGGGIALTDDGFFSPGLADPLAFHPSLPSQDNLIVHNTISDNTAGCGVVVGSFDAAGSLDNQIIDNTVTGNPQGIDIGVAPMGSRSIGNVVSGNVITGNDIPGVLVHLTAPHQVMSDTIVVDNTISGNGPDPEFGLTKPAGIVVMGTGSTVTDTDIANNTISQEYYGTWINNGTAIHGLSQNVAGSTVAVPSFTVIPEPTVSLAGPQGWIAPGTAVRYTLSSSVPMWYQFWLRNPQGVWKLMQNYSPNPTVQLGKLGTGTYMVAGYAMTPTQLAHHQWSAAIGQTAIVESGGSAAVSVSGLATVGSAETLTASSQNVSNPQYQYWIETPEGKWIQSGAYQSGPFSFTPEEPGIYHVAVYAKPLQAVATAQQAVMSTSTVTVVPAANALVALGDSISFGYNLGPNLQPSPLAFPYLIGQDENLPVDDMAVPGWTSTNLLTALPTVPFVEALKSAKVVTIDIGSNDLLSIGLQDGILFSGQTSLTPAEQEAIASAIKTFGSNLGNIVSLVQKEAPSAKMVLYNIYNPIPPQMAALNGLVNTPITAMNDEIAQVAAQDHLAVANAYEAFAGQQQMDVLTEDVHPSPAGQMVLAKIGEQVLASENS</sequence>
<dbReference type="SUPFAM" id="SSF52266">
    <property type="entry name" value="SGNH hydrolase"/>
    <property type="match status" value="1"/>
</dbReference>
<dbReference type="Gene3D" id="3.40.50.1110">
    <property type="entry name" value="SGNH hydrolase"/>
    <property type="match status" value="1"/>
</dbReference>
<feature type="domain" description="DUF1565" evidence="3">
    <location>
        <begin position="42"/>
        <end position="285"/>
    </location>
</feature>
<feature type="domain" description="Two component regulator three Y" evidence="2">
    <location>
        <begin position="502"/>
        <end position="547"/>
    </location>
</feature>
<feature type="chain" id="PRO_5015656446" description="SGNH hydrolase-type esterase domain-containing protein" evidence="1">
    <location>
        <begin position="29"/>
        <end position="788"/>
    </location>
</feature>
<dbReference type="InterPro" id="IPR011050">
    <property type="entry name" value="Pectin_lyase_fold/virulence"/>
</dbReference>
<dbReference type="Gene3D" id="2.160.20.10">
    <property type="entry name" value="Single-stranded right-handed beta-helix, Pectin lyase-like"/>
    <property type="match status" value="1"/>
</dbReference>
<dbReference type="InterPro" id="IPR006626">
    <property type="entry name" value="PbH1"/>
</dbReference>
<dbReference type="SMART" id="SM00710">
    <property type="entry name" value="PbH1"/>
    <property type="match status" value="6"/>
</dbReference>
<evidence type="ECO:0000259" key="4">
    <source>
        <dbReference type="Pfam" id="PF13472"/>
    </source>
</evidence>
<name>A0A2T2X3L0_9FIRM</name>
<evidence type="ECO:0000313" key="6">
    <source>
        <dbReference type="Proteomes" id="UP000242972"/>
    </source>
</evidence>
<protein>
    <recommendedName>
        <fullName evidence="7">SGNH hydrolase-type esterase domain-containing protein</fullName>
    </recommendedName>
</protein>
<dbReference type="Proteomes" id="UP000242972">
    <property type="component" value="Unassembled WGS sequence"/>
</dbReference>
<dbReference type="Pfam" id="PF07495">
    <property type="entry name" value="Y_Y_Y"/>
    <property type="match status" value="1"/>
</dbReference>
<evidence type="ECO:0000259" key="3">
    <source>
        <dbReference type="Pfam" id="PF07602"/>
    </source>
</evidence>
<evidence type="ECO:0000256" key="1">
    <source>
        <dbReference type="SAM" id="SignalP"/>
    </source>
</evidence>
<evidence type="ECO:0000259" key="2">
    <source>
        <dbReference type="Pfam" id="PF07495"/>
    </source>
</evidence>
<dbReference type="AlphaFoldDB" id="A0A2T2X3L0"/>
<organism evidence="5 6">
    <name type="scientific">Sulfobacillus benefaciens</name>
    <dbReference type="NCBI Taxonomy" id="453960"/>
    <lineage>
        <taxon>Bacteria</taxon>
        <taxon>Bacillati</taxon>
        <taxon>Bacillota</taxon>
        <taxon>Clostridia</taxon>
        <taxon>Eubacteriales</taxon>
        <taxon>Clostridiales Family XVII. Incertae Sedis</taxon>
        <taxon>Sulfobacillus</taxon>
    </lineage>
</organism>
<dbReference type="InterPro" id="IPR012334">
    <property type="entry name" value="Pectin_lyas_fold"/>
</dbReference>
<feature type="domain" description="SGNH hydrolase-type esterase" evidence="4">
    <location>
        <begin position="576"/>
        <end position="772"/>
    </location>
</feature>
<dbReference type="EMBL" id="PXYW01000092">
    <property type="protein sequence ID" value="PSR29072.1"/>
    <property type="molecule type" value="Genomic_DNA"/>
</dbReference>
<dbReference type="Pfam" id="PF13472">
    <property type="entry name" value="Lipase_GDSL_2"/>
    <property type="match status" value="1"/>
</dbReference>
<evidence type="ECO:0000313" key="5">
    <source>
        <dbReference type="EMBL" id="PSR29072.1"/>
    </source>
</evidence>